<gene>
    <name evidence="2" type="ORF">CK203_060875</name>
</gene>
<evidence type="ECO:0000313" key="3">
    <source>
        <dbReference type="Proteomes" id="UP000288805"/>
    </source>
</evidence>
<accession>A0A438GCY9</accession>
<reference evidence="2 3" key="1">
    <citation type="journal article" date="2018" name="PLoS Genet.">
        <title>Population sequencing reveals clonal diversity and ancestral inbreeding in the grapevine cultivar Chardonnay.</title>
        <authorList>
            <person name="Roach M.J."/>
            <person name="Johnson D.L."/>
            <person name="Bohlmann J."/>
            <person name="van Vuuren H.J."/>
            <person name="Jones S.J."/>
            <person name="Pretorius I.S."/>
            <person name="Schmidt S.A."/>
            <person name="Borneman A.R."/>
        </authorList>
    </citation>
    <scope>NUCLEOTIDE SEQUENCE [LARGE SCALE GENOMIC DNA]</scope>
    <source>
        <strain evidence="3">cv. Chardonnay</strain>
        <tissue evidence="2">Leaf</tissue>
    </source>
</reference>
<dbReference type="InterPro" id="IPR050951">
    <property type="entry name" value="Retrovirus_Pol_polyprotein"/>
</dbReference>
<dbReference type="InterPro" id="IPR041588">
    <property type="entry name" value="Integrase_H2C2"/>
</dbReference>
<dbReference type="Proteomes" id="UP000288805">
    <property type="component" value="Unassembled WGS sequence"/>
</dbReference>
<evidence type="ECO:0000313" key="2">
    <source>
        <dbReference type="EMBL" id="RVW70079.1"/>
    </source>
</evidence>
<comment type="caution">
    <text evidence="2">The sequence shown here is derived from an EMBL/GenBank/DDBJ whole genome shotgun (WGS) entry which is preliminary data.</text>
</comment>
<feature type="domain" description="Integrase zinc-binding" evidence="1">
    <location>
        <begin position="12"/>
        <end position="48"/>
    </location>
</feature>
<dbReference type="EMBL" id="QGNW01000474">
    <property type="protein sequence ID" value="RVW70079.1"/>
    <property type="molecule type" value="Genomic_DNA"/>
</dbReference>
<organism evidence="2 3">
    <name type="scientific">Vitis vinifera</name>
    <name type="common">Grape</name>
    <dbReference type="NCBI Taxonomy" id="29760"/>
    <lineage>
        <taxon>Eukaryota</taxon>
        <taxon>Viridiplantae</taxon>
        <taxon>Streptophyta</taxon>
        <taxon>Embryophyta</taxon>
        <taxon>Tracheophyta</taxon>
        <taxon>Spermatophyta</taxon>
        <taxon>Magnoliopsida</taxon>
        <taxon>eudicotyledons</taxon>
        <taxon>Gunneridae</taxon>
        <taxon>Pentapetalae</taxon>
        <taxon>rosids</taxon>
        <taxon>Vitales</taxon>
        <taxon>Vitaceae</taxon>
        <taxon>Viteae</taxon>
        <taxon>Vitis</taxon>
    </lineage>
</organism>
<dbReference type="PANTHER" id="PTHR37984">
    <property type="entry name" value="PROTEIN CBG26694"/>
    <property type="match status" value="1"/>
</dbReference>
<dbReference type="AlphaFoldDB" id="A0A438GCY9"/>
<name>A0A438GCY9_VITVI</name>
<dbReference type="PANTHER" id="PTHR37984:SF5">
    <property type="entry name" value="PROTEIN NYNRIN-LIKE"/>
    <property type="match status" value="1"/>
</dbReference>
<evidence type="ECO:0000259" key="1">
    <source>
        <dbReference type="Pfam" id="PF17921"/>
    </source>
</evidence>
<sequence length="220" mass="25764">MSYGNFMEANGWHFGRDKTIALVEDLFFWPSLKKDIWKVIKQCRACQVGKFKANIDFPKWNILSHVRSFDASYVVALFFKEVVRLHGLPQSIVSDRCQVYELFLENLVGQASLGNLLRCIVRDQLRNWDNVLPQAEFAFNSSLIVLLAKMVMHLHVIYEIYMKSPIFNVEDLYIYHGHHNDVSEELDLQLPHTLSPRPEIEYVLDDNLCLLDKVDTKIFW</sequence>
<proteinExistence type="predicted"/>
<dbReference type="Gene3D" id="1.10.340.70">
    <property type="match status" value="1"/>
</dbReference>
<dbReference type="Pfam" id="PF17921">
    <property type="entry name" value="Integrase_H2C2"/>
    <property type="match status" value="1"/>
</dbReference>
<protein>
    <recommendedName>
        <fullName evidence="1">Integrase zinc-binding domain-containing protein</fullName>
    </recommendedName>
</protein>